<name>A0A832TB02_9EURY</name>
<evidence type="ECO:0000256" key="6">
    <source>
        <dbReference type="ARBA" id="ARBA00022643"/>
    </source>
</evidence>
<feature type="binding site" evidence="9">
    <location>
        <position position="19"/>
    </location>
    <ligand>
        <name>FMN</name>
        <dbReference type="ChEBI" id="CHEBI:58210"/>
    </ligand>
</feature>
<comment type="function">
    <text evidence="9">Catalyzes the conversion of dihydroorotate to orotate.</text>
</comment>
<evidence type="ECO:0000256" key="2">
    <source>
        <dbReference type="ARBA" id="ARBA00004725"/>
    </source>
</evidence>
<comment type="similarity">
    <text evidence="3 9">Belongs to the dihydroorotate dehydrogenase family. Type 1 subfamily.</text>
</comment>
<dbReference type="GO" id="GO:0004152">
    <property type="term" value="F:dihydroorotate dehydrogenase activity"/>
    <property type="evidence" value="ECO:0007669"/>
    <property type="project" value="UniProtKB-UniRule"/>
</dbReference>
<dbReference type="InterPro" id="IPR013785">
    <property type="entry name" value="Aldolase_TIM"/>
</dbReference>
<dbReference type="Gene3D" id="2.30.26.10">
    <property type="entry name" value="Dihydroorotate Dehydrogenase A, chain A, domain 2"/>
    <property type="match status" value="1"/>
</dbReference>
<feature type="active site" description="Nucleophile" evidence="9">
    <location>
        <position position="128"/>
    </location>
</feature>
<evidence type="ECO:0000256" key="7">
    <source>
        <dbReference type="ARBA" id="ARBA00022975"/>
    </source>
</evidence>
<evidence type="ECO:0000259" key="10">
    <source>
        <dbReference type="Pfam" id="PF01180"/>
    </source>
</evidence>
<comment type="caution">
    <text evidence="11">The sequence shown here is derived from an EMBL/GenBank/DDBJ whole genome shotgun (WGS) entry which is preliminary data.</text>
</comment>
<comment type="cofactor">
    <cofactor evidence="9">
        <name>FMN</name>
        <dbReference type="ChEBI" id="CHEBI:58210"/>
    </cofactor>
    <text evidence="9">Binds 1 FMN per subunit.</text>
</comment>
<feature type="binding site" evidence="9">
    <location>
        <begin position="193"/>
        <end position="194"/>
    </location>
    <ligand>
        <name>substrate</name>
    </ligand>
</feature>
<keyword evidence="6 9" id="KW-0288">FMN</keyword>
<dbReference type="SUPFAM" id="SSF51395">
    <property type="entry name" value="FMN-linked oxidoreductases"/>
    <property type="match status" value="1"/>
</dbReference>
<evidence type="ECO:0000313" key="11">
    <source>
        <dbReference type="EMBL" id="HII70216.1"/>
    </source>
</evidence>
<feature type="binding site" evidence="9">
    <location>
        <position position="192"/>
    </location>
    <ligand>
        <name>FMN</name>
        <dbReference type="ChEBI" id="CHEBI:58210"/>
    </ligand>
</feature>
<dbReference type="Proteomes" id="UP000619545">
    <property type="component" value="Unassembled WGS sequence"/>
</dbReference>
<feature type="binding site" evidence="9">
    <location>
        <position position="125"/>
    </location>
    <ligand>
        <name>substrate</name>
    </ligand>
</feature>
<dbReference type="GO" id="GO:0005737">
    <property type="term" value="C:cytoplasm"/>
    <property type="evidence" value="ECO:0007669"/>
    <property type="project" value="UniProtKB-SubCell"/>
</dbReference>
<dbReference type="OMA" id="FDFAHFD"/>
<dbReference type="EC" id="1.3.-.-" evidence="9"/>
<dbReference type="PANTHER" id="PTHR48109">
    <property type="entry name" value="DIHYDROOROTATE DEHYDROGENASE (QUINONE), MITOCHONDRIAL-RELATED"/>
    <property type="match status" value="1"/>
</dbReference>
<comment type="subcellular location">
    <subcellularLocation>
        <location evidence="1 9">Cytoplasm</location>
    </subcellularLocation>
</comment>
<evidence type="ECO:0000256" key="5">
    <source>
        <dbReference type="ARBA" id="ARBA00022630"/>
    </source>
</evidence>
<gene>
    <name evidence="9" type="primary">pyrD</name>
    <name evidence="11" type="ORF">HA336_03165</name>
</gene>
<feature type="binding site" evidence="9">
    <location>
        <position position="164"/>
    </location>
    <ligand>
        <name>FMN</name>
        <dbReference type="ChEBI" id="CHEBI:58210"/>
    </ligand>
</feature>
<reference evidence="11" key="1">
    <citation type="journal article" date="2020" name="bioRxiv">
        <title>A rank-normalized archaeal taxonomy based on genome phylogeny resolves widespread incomplete and uneven classifications.</title>
        <authorList>
            <person name="Rinke C."/>
            <person name="Chuvochina M."/>
            <person name="Mussig A.J."/>
            <person name="Chaumeil P.-A."/>
            <person name="Waite D.W."/>
            <person name="Whitman W.B."/>
            <person name="Parks D.H."/>
            <person name="Hugenholtz P."/>
        </authorList>
    </citation>
    <scope>NUCLEOTIDE SEQUENCE</scope>
    <source>
        <strain evidence="11">UBA8853</strain>
    </source>
</reference>
<dbReference type="GO" id="GO:0006207">
    <property type="term" value="P:'de novo' pyrimidine nucleobase biosynthetic process"/>
    <property type="evidence" value="ECO:0007669"/>
    <property type="project" value="InterPro"/>
</dbReference>
<dbReference type="InterPro" id="IPR050074">
    <property type="entry name" value="DHO_dehydrogenase"/>
</dbReference>
<dbReference type="PROSITE" id="PS00912">
    <property type="entry name" value="DHODEHASE_2"/>
    <property type="match status" value="1"/>
</dbReference>
<evidence type="ECO:0000313" key="12">
    <source>
        <dbReference type="Proteomes" id="UP000619545"/>
    </source>
</evidence>
<dbReference type="EMBL" id="DUJS01000002">
    <property type="protein sequence ID" value="HII70216.1"/>
    <property type="molecule type" value="Genomic_DNA"/>
</dbReference>
<feature type="binding site" evidence="9">
    <location>
        <begin position="269"/>
        <end position="270"/>
    </location>
    <ligand>
        <name>FMN</name>
        <dbReference type="ChEBI" id="CHEBI:58210"/>
    </ligand>
</feature>
<dbReference type="UniPathway" id="UPA00070"/>
<evidence type="ECO:0000256" key="8">
    <source>
        <dbReference type="ARBA" id="ARBA00023002"/>
    </source>
</evidence>
<dbReference type="InterPro" id="IPR005720">
    <property type="entry name" value="Dihydroorotate_DH_cat"/>
</dbReference>
<dbReference type="Pfam" id="PF01180">
    <property type="entry name" value="DHO_dh"/>
    <property type="match status" value="1"/>
</dbReference>
<keyword evidence="8 9" id="KW-0560">Oxidoreductase</keyword>
<dbReference type="InterPro" id="IPR012135">
    <property type="entry name" value="Dihydroorotate_DH_1_2"/>
</dbReference>
<dbReference type="Gene3D" id="3.20.20.70">
    <property type="entry name" value="Aldolase class I"/>
    <property type="match status" value="1"/>
</dbReference>
<protein>
    <recommendedName>
        <fullName evidence="9">Dihydroorotate dehydrogenase</fullName>
        <shortName evidence="9">DHOD</shortName>
        <shortName evidence="9">DHODase</shortName>
        <shortName evidence="9">DHOdehase</shortName>
        <ecNumber evidence="9">1.3.-.-</ecNumber>
    </recommendedName>
</protein>
<proteinExistence type="inferred from homology"/>
<feature type="binding site" evidence="9">
    <location>
        <begin position="69"/>
        <end position="73"/>
    </location>
    <ligand>
        <name>substrate</name>
    </ligand>
</feature>
<comment type="caution">
    <text evidence="9">Lacks conserved residue(s) required for the propagation of feature annotation.</text>
</comment>
<feature type="domain" description="Dihydroorotate dehydrogenase catalytic" evidence="10">
    <location>
        <begin position="4"/>
        <end position="275"/>
    </location>
</feature>
<dbReference type="InterPro" id="IPR024920">
    <property type="entry name" value="Dihydroorotate_DH_1"/>
</dbReference>
<evidence type="ECO:0000256" key="3">
    <source>
        <dbReference type="ARBA" id="ARBA00008008"/>
    </source>
</evidence>
<evidence type="ECO:0000256" key="4">
    <source>
        <dbReference type="ARBA" id="ARBA00022490"/>
    </source>
</evidence>
<feature type="binding site" evidence="9">
    <location>
        <position position="43"/>
    </location>
    <ligand>
        <name>substrate</name>
    </ligand>
</feature>
<dbReference type="GeneID" id="1476664"/>
<keyword evidence="5 9" id="KW-0285">Flavoprotein</keyword>
<evidence type="ECO:0000256" key="9">
    <source>
        <dbReference type="HAMAP-Rule" id="MF_00224"/>
    </source>
</evidence>
<dbReference type="CDD" id="cd04740">
    <property type="entry name" value="DHOD_1B_like"/>
    <property type="match status" value="1"/>
</dbReference>
<dbReference type="AlphaFoldDB" id="A0A832TB02"/>
<dbReference type="PANTHER" id="PTHR48109:SF1">
    <property type="entry name" value="DIHYDROOROTATE DEHYDROGENASE (FUMARATE)"/>
    <property type="match status" value="1"/>
</dbReference>
<feature type="binding site" evidence="9">
    <location>
        <begin position="43"/>
        <end position="44"/>
    </location>
    <ligand>
        <name>FMN</name>
        <dbReference type="ChEBI" id="CHEBI:58210"/>
    </ligand>
</feature>
<dbReference type="GO" id="GO:0044205">
    <property type="term" value="P:'de novo' UMP biosynthetic process"/>
    <property type="evidence" value="ECO:0007669"/>
    <property type="project" value="UniProtKB-UniRule"/>
</dbReference>
<dbReference type="InterPro" id="IPR033888">
    <property type="entry name" value="DHOD_1B"/>
</dbReference>
<feature type="binding site" evidence="9">
    <location>
        <begin position="247"/>
        <end position="248"/>
    </location>
    <ligand>
        <name>FMN</name>
        <dbReference type="ChEBI" id="CHEBI:58210"/>
    </ligand>
</feature>
<keyword evidence="7 9" id="KW-0665">Pyrimidine biosynthesis</keyword>
<comment type="catalytic activity">
    <reaction evidence="9">
        <text>(S)-dihydroorotate + A = orotate + AH2</text>
        <dbReference type="Rhea" id="RHEA:18073"/>
        <dbReference type="ChEBI" id="CHEBI:13193"/>
        <dbReference type="ChEBI" id="CHEBI:17499"/>
        <dbReference type="ChEBI" id="CHEBI:30839"/>
        <dbReference type="ChEBI" id="CHEBI:30864"/>
    </reaction>
</comment>
<evidence type="ECO:0000256" key="1">
    <source>
        <dbReference type="ARBA" id="ARBA00004496"/>
    </source>
</evidence>
<keyword evidence="4 9" id="KW-0963">Cytoplasm</keyword>
<dbReference type="InterPro" id="IPR023359">
    <property type="entry name" value="Dihydro_DH_chainA_dom2"/>
</dbReference>
<dbReference type="InterPro" id="IPR001295">
    <property type="entry name" value="Dihydroorotate_DH_CS"/>
</dbReference>
<dbReference type="SMR" id="A0A832TB02"/>
<dbReference type="HAMAP" id="MF_00224">
    <property type="entry name" value="DHO_dh_type1"/>
    <property type="match status" value="1"/>
</dbReference>
<dbReference type="PROSITE" id="PS00911">
    <property type="entry name" value="DHODEHASE_1"/>
    <property type="match status" value="1"/>
</dbReference>
<accession>A0A832TB02</accession>
<organism evidence="11 12">
    <name type="scientific">Methanopyrus kandleri</name>
    <dbReference type="NCBI Taxonomy" id="2320"/>
    <lineage>
        <taxon>Archaea</taxon>
        <taxon>Methanobacteriati</taxon>
        <taxon>Methanobacteriota</taxon>
        <taxon>Methanomada group</taxon>
        <taxon>Methanopyri</taxon>
        <taxon>Methanopyrales</taxon>
        <taxon>Methanopyraceae</taxon>
        <taxon>Methanopyrus</taxon>
    </lineage>
</organism>
<dbReference type="RefSeq" id="WP_011018933.1">
    <property type="nucleotide sequence ID" value="NZ_DUJS01000002.1"/>
</dbReference>
<feature type="binding site" evidence="9">
    <location>
        <position position="125"/>
    </location>
    <ligand>
        <name>FMN</name>
        <dbReference type="ChEBI" id="CHEBI:58210"/>
    </ligand>
</feature>
<comment type="pathway">
    <text evidence="2 9">Pyrimidine metabolism; UMP biosynthesis via de novo pathway.</text>
</comment>
<feature type="binding site" evidence="9">
    <location>
        <position position="219"/>
    </location>
    <ligand>
        <name>FMN</name>
        <dbReference type="ChEBI" id="CHEBI:58210"/>
    </ligand>
</feature>
<dbReference type="PIRSF" id="PIRSF000164">
    <property type="entry name" value="DHO_oxidase"/>
    <property type="match status" value="1"/>
</dbReference>
<sequence>MRPVEVLGKRWAHPIACASGALAAHRPGMENAVLRGAAAIFTKTVTESPREGHPGPVFVDYLDEGYALNAMGLPNPGPDRMVVEIEEFRDEFDVPVYASVAADGPEGFKRLARAFSGVADGLELNVSCPHAGKGYGAELGSDPEAVAEITEAAVRAFDGPVSVKLTPNVDRETLLEVAAAAIDAGAEALTAVNTLGPGLRIDLRTASPVLGAGVGGLSGPALKPIALRVVADLALEFGEEVEIIGVGGIRNGEDVVEFLFAGAKAVQVATAAREKDFGDIAMETSHILKELGYDGPEEAIGAALPEYRERLRRLGWCQ</sequence>